<dbReference type="PANTHER" id="PTHR11081">
    <property type="entry name" value="FLAP ENDONUCLEASE FAMILY MEMBER"/>
    <property type="match status" value="1"/>
</dbReference>
<evidence type="ECO:0000256" key="5">
    <source>
        <dbReference type="ARBA" id="ARBA00022722"/>
    </source>
</evidence>
<evidence type="ECO:0000256" key="11">
    <source>
        <dbReference type="ARBA" id="ARBA00022881"/>
    </source>
</evidence>
<dbReference type="GO" id="GO:0006281">
    <property type="term" value="P:DNA repair"/>
    <property type="evidence" value="ECO:0007669"/>
    <property type="project" value="UniProtKB-KW"/>
</dbReference>
<feature type="region of interest" description="Disordered" evidence="16">
    <location>
        <begin position="365"/>
        <end position="385"/>
    </location>
</feature>
<evidence type="ECO:0000256" key="12">
    <source>
        <dbReference type="ARBA" id="ARBA00023125"/>
    </source>
</evidence>
<feature type="domain" description="XPG N-terminal" evidence="18">
    <location>
        <begin position="1"/>
        <end position="99"/>
    </location>
</feature>
<dbReference type="GO" id="GO:0035312">
    <property type="term" value="F:5'-3' DNA exonuclease activity"/>
    <property type="evidence" value="ECO:0007669"/>
    <property type="project" value="InterPro"/>
</dbReference>
<evidence type="ECO:0000256" key="15">
    <source>
        <dbReference type="ARBA" id="ARBA00023242"/>
    </source>
</evidence>
<keyword evidence="4" id="KW-0597">Phosphoprotein</keyword>
<dbReference type="InterPro" id="IPR006085">
    <property type="entry name" value="XPG_DNA_repair_N"/>
</dbReference>
<dbReference type="InterPro" id="IPR019974">
    <property type="entry name" value="XPG_CS"/>
</dbReference>
<accession>D7FQK7</accession>
<evidence type="ECO:0000256" key="8">
    <source>
        <dbReference type="ARBA" id="ARBA00022801"/>
    </source>
</evidence>
<dbReference type="InParanoid" id="D7FQK7"/>
<keyword evidence="10" id="KW-0460">Magnesium</keyword>
<feature type="compositionally biased region" description="Basic and acidic residues" evidence="16">
    <location>
        <begin position="487"/>
        <end position="496"/>
    </location>
</feature>
<feature type="compositionally biased region" description="Low complexity" evidence="16">
    <location>
        <begin position="688"/>
        <end position="699"/>
    </location>
</feature>
<proteinExistence type="inferred from homology"/>
<dbReference type="STRING" id="2880.D7FQK7"/>
<dbReference type="SUPFAM" id="SSF88723">
    <property type="entry name" value="PIN domain-like"/>
    <property type="match status" value="1"/>
</dbReference>
<evidence type="ECO:0000313" key="19">
    <source>
        <dbReference type="EMBL" id="CBJ30602.1"/>
    </source>
</evidence>
<dbReference type="Gene3D" id="3.40.50.1010">
    <property type="entry name" value="5'-nuclease"/>
    <property type="match status" value="1"/>
</dbReference>
<evidence type="ECO:0000256" key="7">
    <source>
        <dbReference type="ARBA" id="ARBA00022763"/>
    </source>
</evidence>
<dbReference type="GO" id="GO:0046872">
    <property type="term" value="F:metal ion binding"/>
    <property type="evidence" value="ECO:0007669"/>
    <property type="project" value="UniProtKB-KW"/>
</dbReference>
<dbReference type="InterPro" id="IPR029060">
    <property type="entry name" value="PIN-like_dom_sf"/>
</dbReference>
<dbReference type="EMBL" id="FN648380">
    <property type="protein sequence ID" value="CBJ30602.1"/>
    <property type="molecule type" value="Genomic_DNA"/>
</dbReference>
<keyword evidence="11" id="KW-0267">Excision nuclease</keyword>
<dbReference type="SMART" id="SM00279">
    <property type="entry name" value="HhH2"/>
    <property type="match status" value="1"/>
</dbReference>
<dbReference type="SMART" id="SM00485">
    <property type="entry name" value="XPGN"/>
    <property type="match status" value="1"/>
</dbReference>
<evidence type="ECO:0000256" key="16">
    <source>
        <dbReference type="SAM" id="MobiDB-lite"/>
    </source>
</evidence>
<keyword evidence="13" id="KW-0496">Mitochondrion</keyword>
<feature type="compositionally biased region" description="Gly residues" evidence="16">
    <location>
        <begin position="572"/>
        <end position="583"/>
    </location>
</feature>
<feature type="region of interest" description="Disordered" evidence="16">
    <location>
        <begin position="459"/>
        <end position="593"/>
    </location>
</feature>
<keyword evidence="9 19" id="KW-0269">Exonuclease</keyword>
<evidence type="ECO:0000256" key="2">
    <source>
        <dbReference type="ARBA" id="ARBA00004123"/>
    </source>
</evidence>
<keyword evidence="8" id="KW-0378">Hydrolase</keyword>
<dbReference type="InterPro" id="IPR006086">
    <property type="entry name" value="XPG-I_dom"/>
</dbReference>
<dbReference type="FunFam" id="1.10.150.20:FF:000011">
    <property type="entry name" value="exonuclease 1"/>
    <property type="match status" value="1"/>
</dbReference>
<dbReference type="PANTHER" id="PTHR11081:SF65">
    <property type="entry name" value="DNA DAMAGE-INDUCIBLE PROTEIN DIN7-RELATED"/>
    <property type="match status" value="1"/>
</dbReference>
<dbReference type="GO" id="GO:0017108">
    <property type="term" value="F:5'-flap endonuclease activity"/>
    <property type="evidence" value="ECO:0007669"/>
    <property type="project" value="TreeGrafter"/>
</dbReference>
<dbReference type="Proteomes" id="UP000002630">
    <property type="component" value="Linkage Group LG02"/>
</dbReference>
<keyword evidence="6" id="KW-0479">Metal-binding</keyword>
<evidence type="ECO:0000256" key="1">
    <source>
        <dbReference type="ARBA" id="ARBA00001946"/>
    </source>
</evidence>
<dbReference type="PROSITE" id="PS00841">
    <property type="entry name" value="XPG_1"/>
    <property type="match status" value="1"/>
</dbReference>
<dbReference type="OrthoDB" id="26491at2759"/>
<dbReference type="Gene3D" id="1.10.150.20">
    <property type="entry name" value="5' to 3' exonuclease, C-terminal subdomain"/>
    <property type="match status" value="1"/>
</dbReference>
<keyword evidence="20" id="KW-1185">Reference proteome</keyword>
<comment type="similarity">
    <text evidence="3">Belongs to the XPG/RAD2 endonuclease family. EXO1 subfamily.</text>
</comment>
<dbReference type="GO" id="GO:0003677">
    <property type="term" value="F:DNA binding"/>
    <property type="evidence" value="ECO:0007669"/>
    <property type="project" value="UniProtKB-KW"/>
</dbReference>
<comment type="cofactor">
    <cofactor evidence="1">
        <name>Mg(2+)</name>
        <dbReference type="ChEBI" id="CHEBI:18420"/>
    </cofactor>
</comment>
<organism evidence="19 20">
    <name type="scientific">Ectocarpus siliculosus</name>
    <name type="common">Brown alga</name>
    <name type="synonym">Conferva siliculosa</name>
    <dbReference type="NCBI Taxonomy" id="2880"/>
    <lineage>
        <taxon>Eukaryota</taxon>
        <taxon>Sar</taxon>
        <taxon>Stramenopiles</taxon>
        <taxon>Ochrophyta</taxon>
        <taxon>PX clade</taxon>
        <taxon>Phaeophyceae</taxon>
        <taxon>Ectocarpales</taxon>
        <taxon>Ectocarpaceae</taxon>
        <taxon>Ectocarpus</taxon>
    </lineage>
</organism>
<dbReference type="InterPro" id="IPR006084">
    <property type="entry name" value="XPG/Rad2"/>
</dbReference>
<dbReference type="CDD" id="cd09857">
    <property type="entry name" value="PIN_EXO1"/>
    <property type="match status" value="1"/>
</dbReference>
<keyword evidence="12" id="KW-0238">DNA-binding</keyword>
<keyword evidence="5" id="KW-0540">Nuclease</keyword>
<sequence>MGITGLLPLLKPVTKDVHIRELKGLTVGVDTYCWLHKGIYSCSAELCQGIATDKFIKYCVERVHLLLSHGVKPYLVFDGGHLPAKAGKEEERRARRESNLQRGMQLMREGNPSGAHQFFCKAADVTPFMAHQVIKRIPGVRYVVAPYEADAQLGFLARNGHVDAVITEDSDIMLFGCTRVVFKLDRDGTGQEVDLREVFSRRNDELDMRGMNEDDLMTLCALSGCDYLPSVHGMGLKKAYRMVSRHKEASAIAANPAIIWLPKILRAVKFDSAGSFPRGYEADFQRALLTFRHQRAFDPVSRSVVHMTPLPEILPSAITTAPSAANDGMGPRDLDRAAALAFLGPPVEQERGCAVADGDVDPITGETFSEMGGRGGGKDGAKTPESAMSEAAAAALAAWRGGSVPAPGGGGGAGKTKKLSAQGNNLTKYWGAPLPSKKSGAKRFGGGVAAGRGGFELGGAGGDGGATPDRPPRVAGFRGGGAAASRTLEKKLDPDRASPAQSPACVSPGSFYAGVSPSPPPPPATASSGEVNGCEDKENQDPLSMPPPLEDNPSGGQGEEDDPPAASTSKFFGGGGGGGGGRGDAAVQSSSGLRRRFRPPLAAGRSSAAGAAAGGRSALCGGVGGGHNDTGDTGPWGAAHYAYPRLDVPQETAAVAGATGLGSGTATCSGGGGGGGGRLKRRRTLGLGSVAPSGMIRGLEGVGGGGSGGPGRRSKSLGGRCT</sequence>
<evidence type="ECO:0000259" key="18">
    <source>
        <dbReference type="SMART" id="SM00485"/>
    </source>
</evidence>
<feature type="region of interest" description="Disordered" evidence="16">
    <location>
        <begin position="688"/>
        <end position="722"/>
    </location>
</feature>
<keyword evidence="14" id="KW-0234">DNA repair</keyword>
<dbReference type="InterPro" id="IPR008918">
    <property type="entry name" value="HhH2"/>
</dbReference>
<protein>
    <submittedName>
        <fullName evidence="19">Exonuclease</fullName>
    </submittedName>
</protein>
<dbReference type="InterPro" id="IPR044752">
    <property type="entry name" value="PIN-like_EXO1"/>
</dbReference>
<name>D7FQK7_ECTSI</name>
<dbReference type="GO" id="GO:0005634">
    <property type="term" value="C:nucleus"/>
    <property type="evidence" value="ECO:0007669"/>
    <property type="project" value="UniProtKB-SubCell"/>
</dbReference>
<gene>
    <name evidence="19" type="ORF">Esi_0203_0039</name>
</gene>
<dbReference type="CDD" id="cd09908">
    <property type="entry name" value="H3TH_EXO1"/>
    <property type="match status" value="1"/>
</dbReference>
<dbReference type="Pfam" id="PF00867">
    <property type="entry name" value="XPG_I"/>
    <property type="match status" value="1"/>
</dbReference>
<evidence type="ECO:0000256" key="4">
    <source>
        <dbReference type="ARBA" id="ARBA00022553"/>
    </source>
</evidence>
<dbReference type="eggNOG" id="KOG2518">
    <property type="taxonomic scope" value="Eukaryota"/>
</dbReference>
<evidence type="ECO:0000259" key="17">
    <source>
        <dbReference type="SMART" id="SM00484"/>
    </source>
</evidence>
<dbReference type="PRINTS" id="PR00853">
    <property type="entry name" value="XPGRADSUPER"/>
</dbReference>
<dbReference type="FunFam" id="3.40.50.1010:FF:000002">
    <property type="entry name" value="Exonuclease 1, putative"/>
    <property type="match status" value="1"/>
</dbReference>
<dbReference type="PROSITE" id="PS00842">
    <property type="entry name" value="XPG_2"/>
    <property type="match status" value="1"/>
</dbReference>
<dbReference type="AlphaFoldDB" id="D7FQK7"/>
<evidence type="ECO:0000256" key="9">
    <source>
        <dbReference type="ARBA" id="ARBA00022839"/>
    </source>
</evidence>
<dbReference type="SMART" id="SM00484">
    <property type="entry name" value="XPGI"/>
    <property type="match status" value="1"/>
</dbReference>
<keyword evidence="15" id="KW-0539">Nucleus</keyword>
<evidence type="ECO:0000256" key="10">
    <source>
        <dbReference type="ARBA" id="ARBA00022842"/>
    </source>
</evidence>
<dbReference type="Pfam" id="PF00752">
    <property type="entry name" value="XPG_N"/>
    <property type="match status" value="1"/>
</dbReference>
<evidence type="ECO:0000256" key="6">
    <source>
        <dbReference type="ARBA" id="ARBA00022723"/>
    </source>
</evidence>
<evidence type="ECO:0000313" key="20">
    <source>
        <dbReference type="Proteomes" id="UP000002630"/>
    </source>
</evidence>
<evidence type="ECO:0000256" key="14">
    <source>
        <dbReference type="ARBA" id="ARBA00023204"/>
    </source>
</evidence>
<keyword evidence="7" id="KW-0227">DNA damage</keyword>
<feature type="domain" description="XPG-I" evidence="17">
    <location>
        <begin position="136"/>
        <end position="208"/>
    </location>
</feature>
<dbReference type="SUPFAM" id="SSF47807">
    <property type="entry name" value="5' to 3' exonuclease, C-terminal subdomain"/>
    <property type="match status" value="1"/>
</dbReference>
<dbReference type="InterPro" id="IPR037315">
    <property type="entry name" value="EXO1_H3TH"/>
</dbReference>
<evidence type="ECO:0000256" key="3">
    <source>
        <dbReference type="ARBA" id="ARBA00010563"/>
    </source>
</evidence>
<reference evidence="19 20" key="1">
    <citation type="journal article" date="2010" name="Nature">
        <title>The Ectocarpus genome and the independent evolution of multicellularity in brown algae.</title>
        <authorList>
            <person name="Cock J.M."/>
            <person name="Sterck L."/>
            <person name="Rouze P."/>
            <person name="Scornet D."/>
            <person name="Allen A.E."/>
            <person name="Amoutzias G."/>
            <person name="Anthouard V."/>
            <person name="Artiguenave F."/>
            <person name="Aury J.M."/>
            <person name="Badger J.H."/>
            <person name="Beszteri B."/>
            <person name="Billiau K."/>
            <person name="Bonnet E."/>
            <person name="Bothwell J.H."/>
            <person name="Bowler C."/>
            <person name="Boyen C."/>
            <person name="Brownlee C."/>
            <person name="Carrano C.J."/>
            <person name="Charrier B."/>
            <person name="Cho G.Y."/>
            <person name="Coelho S.M."/>
            <person name="Collen J."/>
            <person name="Corre E."/>
            <person name="Da Silva C."/>
            <person name="Delage L."/>
            <person name="Delaroque N."/>
            <person name="Dittami S.M."/>
            <person name="Doulbeau S."/>
            <person name="Elias M."/>
            <person name="Farnham G."/>
            <person name="Gachon C.M."/>
            <person name="Gschloessl B."/>
            <person name="Heesch S."/>
            <person name="Jabbari K."/>
            <person name="Jubin C."/>
            <person name="Kawai H."/>
            <person name="Kimura K."/>
            <person name="Kloareg B."/>
            <person name="Kupper F.C."/>
            <person name="Lang D."/>
            <person name="Le Bail A."/>
            <person name="Leblanc C."/>
            <person name="Lerouge P."/>
            <person name="Lohr M."/>
            <person name="Lopez P.J."/>
            <person name="Martens C."/>
            <person name="Maumus F."/>
            <person name="Michel G."/>
            <person name="Miranda-Saavedra D."/>
            <person name="Morales J."/>
            <person name="Moreau H."/>
            <person name="Motomura T."/>
            <person name="Nagasato C."/>
            <person name="Napoli C.A."/>
            <person name="Nelson D.R."/>
            <person name="Nyvall-Collen P."/>
            <person name="Peters A.F."/>
            <person name="Pommier C."/>
            <person name="Potin P."/>
            <person name="Poulain J."/>
            <person name="Quesneville H."/>
            <person name="Read B."/>
            <person name="Rensing S.A."/>
            <person name="Ritter A."/>
            <person name="Rousvoal S."/>
            <person name="Samanta M."/>
            <person name="Samson G."/>
            <person name="Schroeder D.C."/>
            <person name="Segurens B."/>
            <person name="Strittmatter M."/>
            <person name="Tonon T."/>
            <person name="Tregear J.W."/>
            <person name="Valentin K."/>
            <person name="von Dassow P."/>
            <person name="Yamagishi T."/>
            <person name="Van de Peer Y."/>
            <person name="Wincker P."/>
        </authorList>
    </citation>
    <scope>NUCLEOTIDE SEQUENCE [LARGE SCALE GENOMIC DNA]</scope>
    <source>
        <strain evidence="20">Ec32 / CCAP1310/4</strain>
    </source>
</reference>
<dbReference type="InterPro" id="IPR036279">
    <property type="entry name" value="5-3_exonuclease_C_sf"/>
</dbReference>
<dbReference type="EMBL" id="FN649727">
    <property type="protein sequence ID" value="CBJ30602.1"/>
    <property type="molecule type" value="Genomic_DNA"/>
</dbReference>
<feature type="compositionally biased region" description="Gly residues" evidence="16">
    <location>
        <begin position="700"/>
        <end position="711"/>
    </location>
</feature>
<comment type="subcellular location">
    <subcellularLocation>
        <location evidence="2">Nucleus</location>
    </subcellularLocation>
</comment>
<evidence type="ECO:0000256" key="13">
    <source>
        <dbReference type="ARBA" id="ARBA00023128"/>
    </source>
</evidence>